<keyword evidence="3" id="KW-1185">Reference proteome</keyword>
<evidence type="ECO:0000256" key="1">
    <source>
        <dbReference type="SAM" id="Phobius"/>
    </source>
</evidence>
<evidence type="ECO:0000313" key="3">
    <source>
        <dbReference type="Proteomes" id="UP000314011"/>
    </source>
</evidence>
<sequence length="89" mass="9367">MRDFFINAFEKLVGVLVILMIIGVVLATAGAATGMYSQMPGAPSPIIAAIMVFVGGSLYVILFAGLMYLGLGIYQNTRRTAEALAKGPL</sequence>
<dbReference type="AlphaFoldDB" id="A0A5C5GBZ5"/>
<feature type="transmembrane region" description="Helical" evidence="1">
    <location>
        <begin position="46"/>
        <end position="69"/>
    </location>
</feature>
<dbReference type="Proteomes" id="UP000314011">
    <property type="component" value="Unassembled WGS sequence"/>
</dbReference>
<accession>A0A5C5GBZ5</accession>
<protein>
    <submittedName>
        <fullName evidence="2">Uncharacterized protein</fullName>
    </submittedName>
</protein>
<evidence type="ECO:0000313" key="2">
    <source>
        <dbReference type="EMBL" id="TNY31627.1"/>
    </source>
</evidence>
<reference evidence="2 3" key="1">
    <citation type="submission" date="2019-06" db="EMBL/GenBank/DDBJ databases">
        <title>Genome of new Rhodobacteraceae sp. SM1903.</title>
        <authorList>
            <person name="Ren X."/>
        </authorList>
    </citation>
    <scope>NUCLEOTIDE SEQUENCE [LARGE SCALE GENOMIC DNA]</scope>
    <source>
        <strain evidence="2 3">SM1903</strain>
    </source>
</reference>
<dbReference type="RefSeq" id="WP_140196774.1">
    <property type="nucleotide sequence ID" value="NZ_CP065915.1"/>
</dbReference>
<organism evidence="2 3">
    <name type="scientific">Pelagovum pacificum</name>
    <dbReference type="NCBI Taxonomy" id="2588711"/>
    <lineage>
        <taxon>Bacteria</taxon>
        <taxon>Pseudomonadati</taxon>
        <taxon>Pseudomonadota</taxon>
        <taxon>Alphaproteobacteria</taxon>
        <taxon>Rhodobacterales</taxon>
        <taxon>Paracoccaceae</taxon>
        <taxon>Pelagovum</taxon>
    </lineage>
</organism>
<dbReference type="EMBL" id="VFFF01000002">
    <property type="protein sequence ID" value="TNY31627.1"/>
    <property type="molecule type" value="Genomic_DNA"/>
</dbReference>
<feature type="transmembrane region" description="Helical" evidence="1">
    <location>
        <begin position="12"/>
        <end position="34"/>
    </location>
</feature>
<name>A0A5C5GBZ5_9RHOB</name>
<gene>
    <name evidence="2" type="ORF">FHY64_16615</name>
</gene>
<proteinExistence type="predicted"/>
<keyword evidence="1" id="KW-1133">Transmembrane helix</keyword>
<keyword evidence="1" id="KW-0472">Membrane</keyword>
<dbReference type="OrthoDB" id="7871282at2"/>
<comment type="caution">
    <text evidence="2">The sequence shown here is derived from an EMBL/GenBank/DDBJ whole genome shotgun (WGS) entry which is preliminary data.</text>
</comment>
<keyword evidence="1" id="KW-0812">Transmembrane</keyword>